<dbReference type="Proteomes" id="UP000636453">
    <property type="component" value="Unassembled WGS sequence"/>
</dbReference>
<accession>A0A919DCN9</accession>
<evidence type="ECO:0008006" key="5">
    <source>
        <dbReference type="Google" id="ProtNLM"/>
    </source>
</evidence>
<reference evidence="3" key="2">
    <citation type="submission" date="2020-09" db="EMBL/GenBank/DDBJ databases">
        <authorList>
            <person name="Sun Q."/>
            <person name="Kim S."/>
        </authorList>
    </citation>
    <scope>NUCLEOTIDE SEQUENCE</scope>
    <source>
        <strain evidence="3">KCTC 32020</strain>
    </source>
</reference>
<keyword evidence="2" id="KW-1133">Transmembrane helix</keyword>
<organism evidence="3 4">
    <name type="scientific">Vulcaniibacterium thermophilum</name>
    <dbReference type="NCBI Taxonomy" id="1169913"/>
    <lineage>
        <taxon>Bacteria</taxon>
        <taxon>Pseudomonadati</taxon>
        <taxon>Pseudomonadota</taxon>
        <taxon>Gammaproteobacteria</taxon>
        <taxon>Lysobacterales</taxon>
        <taxon>Lysobacteraceae</taxon>
        <taxon>Vulcaniibacterium</taxon>
    </lineage>
</organism>
<evidence type="ECO:0000256" key="1">
    <source>
        <dbReference type="SAM" id="MobiDB-lite"/>
    </source>
</evidence>
<gene>
    <name evidence="3" type="ORF">GCM10007167_15000</name>
</gene>
<keyword evidence="2" id="KW-0812">Transmembrane</keyword>
<comment type="caution">
    <text evidence="3">The sequence shown here is derived from an EMBL/GenBank/DDBJ whole genome shotgun (WGS) entry which is preliminary data.</text>
</comment>
<feature type="region of interest" description="Disordered" evidence="1">
    <location>
        <begin position="1"/>
        <end position="20"/>
    </location>
</feature>
<proteinExistence type="predicted"/>
<evidence type="ECO:0000313" key="4">
    <source>
        <dbReference type="Proteomes" id="UP000636453"/>
    </source>
</evidence>
<protein>
    <recommendedName>
        <fullName evidence="5">DUF3899 domain-containing protein</fullName>
    </recommendedName>
</protein>
<keyword evidence="2" id="KW-0472">Membrane</keyword>
<keyword evidence="4" id="KW-1185">Reference proteome</keyword>
<name>A0A919DCN9_9GAMM</name>
<sequence length="165" mass="18098">MSRGGPRRKPSVDVAWKPPAPTPMDIHPADKRYRARALRLLVVLVLACGALLWLLDGWLTALAGQLQASDTATVRRWLRGLFAAFGAMLAGPPLLLGHSLRRMGRAAQAEARFPPAAWKTLRDVRVLRGADARRWGRRVERAGSAAFALAGALFGLAVWSLWRFA</sequence>
<reference evidence="3" key="1">
    <citation type="journal article" date="2014" name="Int. J. Syst. Evol. Microbiol.">
        <title>Complete genome sequence of Corynebacterium casei LMG S-19264T (=DSM 44701T), isolated from a smear-ripened cheese.</title>
        <authorList>
            <consortium name="US DOE Joint Genome Institute (JGI-PGF)"/>
            <person name="Walter F."/>
            <person name="Albersmeier A."/>
            <person name="Kalinowski J."/>
            <person name="Ruckert C."/>
        </authorList>
    </citation>
    <scope>NUCLEOTIDE SEQUENCE</scope>
    <source>
        <strain evidence="3">KCTC 32020</strain>
    </source>
</reference>
<feature type="transmembrane region" description="Helical" evidence="2">
    <location>
        <begin position="77"/>
        <end position="96"/>
    </location>
</feature>
<dbReference type="AlphaFoldDB" id="A0A919DCN9"/>
<evidence type="ECO:0000256" key="2">
    <source>
        <dbReference type="SAM" id="Phobius"/>
    </source>
</evidence>
<feature type="transmembrane region" description="Helical" evidence="2">
    <location>
        <begin position="142"/>
        <end position="162"/>
    </location>
</feature>
<dbReference type="EMBL" id="BNCF01000007">
    <property type="protein sequence ID" value="GHE33937.1"/>
    <property type="molecule type" value="Genomic_DNA"/>
</dbReference>
<feature type="transmembrane region" description="Helical" evidence="2">
    <location>
        <begin position="37"/>
        <end position="55"/>
    </location>
</feature>
<evidence type="ECO:0000313" key="3">
    <source>
        <dbReference type="EMBL" id="GHE33937.1"/>
    </source>
</evidence>